<dbReference type="GO" id="GO:0000166">
    <property type="term" value="F:nucleotide binding"/>
    <property type="evidence" value="ECO:0007669"/>
    <property type="project" value="InterPro"/>
</dbReference>
<dbReference type="PANTHER" id="PTHR43377:SF1">
    <property type="entry name" value="BILIVERDIN REDUCTASE A"/>
    <property type="match status" value="1"/>
</dbReference>
<protein>
    <recommendedName>
        <fullName evidence="1">Gfo/Idh/MocA-like oxidoreductase N-terminal domain-containing protein</fullName>
    </recommendedName>
</protein>
<sequence>METLGIGFLGCGEMARVHARCLKQIPGVNLIAAYDQYSEAGRAFGEEFKCSVAEELEALLARPDIDTVYICTWHDSHAALTEQCIKSGKRRIFCEKPMALTMADARRVRDLVRAERV</sequence>
<feature type="non-terminal residue" evidence="2">
    <location>
        <position position="117"/>
    </location>
</feature>
<reference evidence="2" key="1">
    <citation type="journal article" date="2014" name="Front. Microbiol.">
        <title>High frequency of phylogenetically diverse reductive dehalogenase-homologous genes in deep subseafloor sedimentary metagenomes.</title>
        <authorList>
            <person name="Kawai M."/>
            <person name="Futagami T."/>
            <person name="Toyoda A."/>
            <person name="Takaki Y."/>
            <person name="Nishi S."/>
            <person name="Hori S."/>
            <person name="Arai W."/>
            <person name="Tsubouchi T."/>
            <person name="Morono Y."/>
            <person name="Uchiyama I."/>
            <person name="Ito T."/>
            <person name="Fujiyama A."/>
            <person name="Inagaki F."/>
            <person name="Takami H."/>
        </authorList>
    </citation>
    <scope>NUCLEOTIDE SEQUENCE</scope>
    <source>
        <strain evidence="2">Expedition CK06-06</strain>
    </source>
</reference>
<comment type="caution">
    <text evidence="2">The sequence shown here is derived from an EMBL/GenBank/DDBJ whole genome shotgun (WGS) entry which is preliminary data.</text>
</comment>
<evidence type="ECO:0000259" key="1">
    <source>
        <dbReference type="Pfam" id="PF01408"/>
    </source>
</evidence>
<organism evidence="2">
    <name type="scientific">marine sediment metagenome</name>
    <dbReference type="NCBI Taxonomy" id="412755"/>
    <lineage>
        <taxon>unclassified sequences</taxon>
        <taxon>metagenomes</taxon>
        <taxon>ecological metagenomes</taxon>
    </lineage>
</organism>
<dbReference type="EMBL" id="BARU01030877">
    <property type="protein sequence ID" value="GAH68269.1"/>
    <property type="molecule type" value="Genomic_DNA"/>
</dbReference>
<dbReference type="InterPro" id="IPR036291">
    <property type="entry name" value="NAD(P)-bd_dom_sf"/>
</dbReference>
<accession>X1IQ73</accession>
<dbReference type="AlphaFoldDB" id="X1IQ73"/>
<dbReference type="InterPro" id="IPR051450">
    <property type="entry name" value="Gfo/Idh/MocA_Oxidoreductases"/>
</dbReference>
<feature type="domain" description="Gfo/Idh/MocA-like oxidoreductase N-terminal" evidence="1">
    <location>
        <begin position="5"/>
        <end position="114"/>
    </location>
</feature>
<dbReference type="InterPro" id="IPR000683">
    <property type="entry name" value="Gfo/Idh/MocA-like_OxRdtase_N"/>
</dbReference>
<gene>
    <name evidence="2" type="ORF">S03H2_48913</name>
</gene>
<evidence type="ECO:0000313" key="2">
    <source>
        <dbReference type="EMBL" id="GAH68269.1"/>
    </source>
</evidence>
<dbReference type="PANTHER" id="PTHR43377">
    <property type="entry name" value="BILIVERDIN REDUCTASE A"/>
    <property type="match status" value="1"/>
</dbReference>
<proteinExistence type="predicted"/>
<name>X1IQ73_9ZZZZ</name>
<dbReference type="Gene3D" id="3.40.50.720">
    <property type="entry name" value="NAD(P)-binding Rossmann-like Domain"/>
    <property type="match status" value="1"/>
</dbReference>
<dbReference type="Pfam" id="PF01408">
    <property type="entry name" value="GFO_IDH_MocA"/>
    <property type="match status" value="1"/>
</dbReference>
<dbReference type="SUPFAM" id="SSF51735">
    <property type="entry name" value="NAD(P)-binding Rossmann-fold domains"/>
    <property type="match status" value="1"/>
</dbReference>